<name>A0A644ZPE0_9ZZZZ</name>
<keyword evidence="3" id="KW-0805">Transcription regulation</keyword>
<dbReference type="Gene3D" id="3.40.50.300">
    <property type="entry name" value="P-loop containing nucleotide triphosphate hydrolases"/>
    <property type="match status" value="1"/>
</dbReference>
<evidence type="ECO:0000256" key="3">
    <source>
        <dbReference type="ARBA" id="ARBA00023015"/>
    </source>
</evidence>
<evidence type="ECO:0000259" key="6">
    <source>
        <dbReference type="PROSITE" id="PS50045"/>
    </source>
</evidence>
<dbReference type="SUPFAM" id="SSF46689">
    <property type="entry name" value="Homeodomain-like"/>
    <property type="match status" value="1"/>
</dbReference>
<dbReference type="InterPro" id="IPR025943">
    <property type="entry name" value="Sigma_54_int_dom_ATP-bd_2"/>
</dbReference>
<dbReference type="InterPro" id="IPR002197">
    <property type="entry name" value="HTH_Fis"/>
</dbReference>
<keyword evidence="4" id="KW-0238">DNA-binding</keyword>
<dbReference type="SUPFAM" id="SSF52172">
    <property type="entry name" value="CheY-like"/>
    <property type="match status" value="1"/>
</dbReference>
<dbReference type="SMART" id="SM00382">
    <property type="entry name" value="AAA"/>
    <property type="match status" value="1"/>
</dbReference>
<dbReference type="GO" id="GO:0005524">
    <property type="term" value="F:ATP binding"/>
    <property type="evidence" value="ECO:0007669"/>
    <property type="project" value="UniProtKB-KW"/>
</dbReference>
<evidence type="ECO:0000256" key="2">
    <source>
        <dbReference type="ARBA" id="ARBA00022840"/>
    </source>
</evidence>
<dbReference type="Pfam" id="PF02954">
    <property type="entry name" value="HTH_8"/>
    <property type="match status" value="1"/>
</dbReference>
<dbReference type="Pfam" id="PF25601">
    <property type="entry name" value="AAA_lid_14"/>
    <property type="match status" value="1"/>
</dbReference>
<dbReference type="Gene3D" id="1.10.10.60">
    <property type="entry name" value="Homeodomain-like"/>
    <property type="match status" value="1"/>
</dbReference>
<evidence type="ECO:0000256" key="1">
    <source>
        <dbReference type="ARBA" id="ARBA00022741"/>
    </source>
</evidence>
<dbReference type="PROSITE" id="PS00676">
    <property type="entry name" value="SIGMA54_INTERACT_2"/>
    <property type="match status" value="1"/>
</dbReference>
<dbReference type="InterPro" id="IPR002078">
    <property type="entry name" value="Sigma_54_int"/>
</dbReference>
<dbReference type="InterPro" id="IPR025944">
    <property type="entry name" value="Sigma_54_int_dom_CS"/>
</dbReference>
<keyword evidence="1" id="KW-0547">Nucleotide-binding</keyword>
<keyword evidence="2" id="KW-0067">ATP-binding</keyword>
<dbReference type="PROSITE" id="PS00688">
    <property type="entry name" value="SIGMA54_INTERACT_3"/>
    <property type="match status" value="1"/>
</dbReference>
<dbReference type="Pfam" id="PF00072">
    <property type="entry name" value="Response_reg"/>
    <property type="match status" value="1"/>
</dbReference>
<dbReference type="FunFam" id="3.40.50.300:FF:000006">
    <property type="entry name" value="DNA-binding transcriptional regulator NtrC"/>
    <property type="match status" value="1"/>
</dbReference>
<evidence type="ECO:0000259" key="7">
    <source>
        <dbReference type="PROSITE" id="PS50110"/>
    </source>
</evidence>
<dbReference type="PROSITE" id="PS50045">
    <property type="entry name" value="SIGMA54_INTERACT_4"/>
    <property type="match status" value="1"/>
</dbReference>
<evidence type="ECO:0000256" key="5">
    <source>
        <dbReference type="ARBA" id="ARBA00023163"/>
    </source>
</evidence>
<dbReference type="InterPro" id="IPR058031">
    <property type="entry name" value="AAA_lid_NorR"/>
</dbReference>
<dbReference type="Pfam" id="PF00158">
    <property type="entry name" value="Sigma54_activat"/>
    <property type="match status" value="1"/>
</dbReference>
<dbReference type="InterPro" id="IPR001789">
    <property type="entry name" value="Sig_transdc_resp-reg_receiver"/>
</dbReference>
<dbReference type="AlphaFoldDB" id="A0A644ZPE0"/>
<dbReference type="EMBL" id="VSSQ01009865">
    <property type="protein sequence ID" value="MPM42810.1"/>
    <property type="molecule type" value="Genomic_DNA"/>
</dbReference>
<dbReference type="PRINTS" id="PR01590">
    <property type="entry name" value="HTHFIS"/>
</dbReference>
<reference evidence="8" key="1">
    <citation type="submission" date="2019-08" db="EMBL/GenBank/DDBJ databases">
        <authorList>
            <person name="Kucharzyk K."/>
            <person name="Murdoch R.W."/>
            <person name="Higgins S."/>
            <person name="Loffler F."/>
        </authorList>
    </citation>
    <scope>NUCLEOTIDE SEQUENCE</scope>
</reference>
<dbReference type="PANTHER" id="PTHR32071:SF81">
    <property type="entry name" value="PROPIONATE CATABOLISM OPERON REGULATORY PROTEIN"/>
    <property type="match status" value="1"/>
</dbReference>
<dbReference type="InterPro" id="IPR027417">
    <property type="entry name" value="P-loop_NTPase"/>
</dbReference>
<dbReference type="InterPro" id="IPR011006">
    <property type="entry name" value="CheY-like_superfamily"/>
</dbReference>
<organism evidence="8">
    <name type="scientific">bioreactor metagenome</name>
    <dbReference type="NCBI Taxonomy" id="1076179"/>
    <lineage>
        <taxon>unclassified sequences</taxon>
        <taxon>metagenomes</taxon>
        <taxon>ecological metagenomes</taxon>
    </lineage>
</organism>
<accession>A0A644ZPE0</accession>
<comment type="caution">
    <text evidence="8">The sequence shown here is derived from an EMBL/GenBank/DDBJ whole genome shotgun (WGS) entry which is preliminary data.</text>
</comment>
<feature type="domain" description="Sigma-54 factor interaction" evidence="6">
    <location>
        <begin position="174"/>
        <end position="403"/>
    </location>
</feature>
<dbReference type="PROSITE" id="PS50110">
    <property type="entry name" value="RESPONSE_REGULATORY"/>
    <property type="match status" value="1"/>
</dbReference>
<dbReference type="SMART" id="SM00448">
    <property type="entry name" value="REC"/>
    <property type="match status" value="1"/>
</dbReference>
<dbReference type="GO" id="GO:0006355">
    <property type="term" value="P:regulation of DNA-templated transcription"/>
    <property type="evidence" value="ECO:0007669"/>
    <property type="project" value="InterPro"/>
</dbReference>
<keyword evidence="5" id="KW-0804">Transcription</keyword>
<sequence>MVKTLINIDDHACQFSLQIRNFTLSIIAQVNGKILIVEDDISFGTMLQKWFEKNGFSAKWCTGMLSAQELLADSTYDIVLSDLRLPDGDGIMLLSWMHERYPSVPVIIMTGYGEIQTAVSAIKLGAFDFLEKPINPSVLAEKIEAAFKDRKKTENILRKHSQEKKKKEKRGGTVEGCSPLSSRMYSFINTVAPTSMAVMIIGESGTGKEHAARMIHERSQRAHGPFIAVDCGSLSIELAPSELFGHKKGSFTSAIEDKVGFFAEANGGTLFLDEVGNLPYGVQMQLLRTLQEKKIRPVGATTDLEVDVRIVTATNENLEKAIAHGRFREDLFHRLNEFMIEVPPLRSCKDDIPLYAEHFVDEANAELDKKVRFISAKVFSRLETYSWPGNLRELRNVIRRAVLFSPGDTITLESLPFLSEKSVEENKEADVSLNVSPEEEKEKIVRALEKTKGNKSRAAILLRIDRKTLYNKIRKYGL</sequence>
<dbReference type="GO" id="GO:0000160">
    <property type="term" value="P:phosphorelay signal transduction system"/>
    <property type="evidence" value="ECO:0007669"/>
    <property type="project" value="InterPro"/>
</dbReference>
<gene>
    <name evidence="8" type="primary">zraR_21</name>
    <name evidence="8" type="ORF">SDC9_89481</name>
</gene>
<dbReference type="GO" id="GO:0043565">
    <property type="term" value="F:sequence-specific DNA binding"/>
    <property type="evidence" value="ECO:0007669"/>
    <property type="project" value="InterPro"/>
</dbReference>
<dbReference type="Gene3D" id="1.10.8.60">
    <property type="match status" value="1"/>
</dbReference>
<dbReference type="PANTHER" id="PTHR32071">
    <property type="entry name" value="TRANSCRIPTIONAL REGULATORY PROTEIN"/>
    <property type="match status" value="1"/>
</dbReference>
<dbReference type="SUPFAM" id="SSF52540">
    <property type="entry name" value="P-loop containing nucleoside triphosphate hydrolases"/>
    <property type="match status" value="1"/>
</dbReference>
<feature type="domain" description="Response regulatory" evidence="7">
    <location>
        <begin position="33"/>
        <end position="147"/>
    </location>
</feature>
<dbReference type="Gene3D" id="3.40.50.2300">
    <property type="match status" value="1"/>
</dbReference>
<dbReference type="CDD" id="cd00009">
    <property type="entry name" value="AAA"/>
    <property type="match status" value="1"/>
</dbReference>
<evidence type="ECO:0000313" key="8">
    <source>
        <dbReference type="EMBL" id="MPM42810.1"/>
    </source>
</evidence>
<dbReference type="InterPro" id="IPR009057">
    <property type="entry name" value="Homeodomain-like_sf"/>
</dbReference>
<protein>
    <submittedName>
        <fullName evidence="8">Transcriptional regulatory protein ZraR</fullName>
    </submittedName>
</protein>
<evidence type="ECO:0000256" key="4">
    <source>
        <dbReference type="ARBA" id="ARBA00023125"/>
    </source>
</evidence>
<dbReference type="InterPro" id="IPR003593">
    <property type="entry name" value="AAA+_ATPase"/>
</dbReference>
<proteinExistence type="predicted"/>